<feature type="transmembrane region" description="Helical" evidence="2">
    <location>
        <begin position="158"/>
        <end position="191"/>
    </location>
</feature>
<dbReference type="RefSeq" id="WP_168102385.1">
    <property type="nucleotide sequence ID" value="NZ_JAATEN010000010.1"/>
</dbReference>
<feature type="compositionally biased region" description="Gly residues" evidence="1">
    <location>
        <begin position="66"/>
        <end position="77"/>
    </location>
</feature>
<dbReference type="EMBL" id="JAATEN010000010">
    <property type="protein sequence ID" value="NJQ01746.1"/>
    <property type="molecule type" value="Genomic_DNA"/>
</dbReference>
<feature type="region of interest" description="Disordered" evidence="1">
    <location>
        <begin position="1"/>
        <end position="85"/>
    </location>
</feature>
<proteinExistence type="predicted"/>
<evidence type="ECO:0000256" key="2">
    <source>
        <dbReference type="SAM" id="Phobius"/>
    </source>
</evidence>
<accession>A0ABX1BVP6</accession>
<keyword evidence="2" id="KW-0472">Membrane</keyword>
<feature type="transmembrane region" description="Helical" evidence="2">
    <location>
        <begin position="212"/>
        <end position="236"/>
    </location>
</feature>
<dbReference type="PANTHER" id="PTHR33133:SF1">
    <property type="entry name" value="EXPRESSED PROTEIN-RELATED"/>
    <property type="match status" value="1"/>
</dbReference>
<evidence type="ECO:0008006" key="5">
    <source>
        <dbReference type="Google" id="ProtNLM"/>
    </source>
</evidence>
<keyword evidence="4" id="KW-1185">Reference proteome</keyword>
<feature type="transmembrane region" description="Helical" evidence="2">
    <location>
        <begin position="301"/>
        <end position="322"/>
    </location>
</feature>
<feature type="transmembrane region" description="Helical" evidence="2">
    <location>
        <begin position="351"/>
        <end position="381"/>
    </location>
</feature>
<evidence type="ECO:0000313" key="4">
    <source>
        <dbReference type="Proteomes" id="UP000695264"/>
    </source>
</evidence>
<reference evidence="3 4" key="1">
    <citation type="submission" date="2020-03" db="EMBL/GenBank/DDBJ databases">
        <title>WGS of actinomycetes isolated from Thailand.</title>
        <authorList>
            <person name="Thawai C."/>
        </authorList>
    </citation>
    <scope>NUCLEOTIDE SEQUENCE [LARGE SCALE GENOMIC DNA]</scope>
    <source>
        <strain evidence="3 4">PLAI 1-29</strain>
    </source>
</reference>
<protein>
    <recommendedName>
        <fullName evidence="5">Glycerophosphoryl diester phosphodiesterase membrane domain-containing protein</fullName>
    </recommendedName>
</protein>
<feature type="transmembrane region" description="Helical" evidence="2">
    <location>
        <begin position="115"/>
        <end position="138"/>
    </location>
</feature>
<keyword evidence="2" id="KW-1133">Transmembrane helix</keyword>
<feature type="transmembrane region" description="Helical" evidence="2">
    <location>
        <begin position="248"/>
        <end position="270"/>
    </location>
</feature>
<comment type="caution">
    <text evidence="3">The sequence shown here is derived from an EMBL/GenBank/DDBJ whole genome shotgun (WGS) entry which is preliminary data.</text>
</comment>
<dbReference type="PANTHER" id="PTHR33133">
    <property type="entry name" value="OS08G0107100 PROTEIN-RELATED"/>
    <property type="match status" value="1"/>
</dbReference>
<organism evidence="3 4">
    <name type="scientific">Streptomyces zingiberis</name>
    <dbReference type="NCBI Taxonomy" id="2053010"/>
    <lineage>
        <taxon>Bacteria</taxon>
        <taxon>Bacillati</taxon>
        <taxon>Actinomycetota</taxon>
        <taxon>Actinomycetes</taxon>
        <taxon>Kitasatosporales</taxon>
        <taxon>Streptomycetaceae</taxon>
        <taxon>Streptomyces</taxon>
    </lineage>
</organism>
<sequence>MNDSPGWASPGPAASGDPDRGDGKPGGPDRATGAGEPPVNWSKEQPPGGGWTAPAGSGPTPPPGGSGPWGAGPGGPGWAPQPAAAKPGVIPLRPLGIGEILDGAVSTMRAHWRTVLGISLAVAVVTETISTVATGLWLTDQTGLAALENNPNPTPDEALDALGGFFTGAAVTGFVGLLGTIIATALLTVVVSRAVLGQPVTTGEAWHSGRPLLLRLLGLLLLVPLIVAGTVAAAMAPGLLLAWAGVDVAAALLVPLGALAGLGLAVWLAIRFSLAAPALMLERQGVLTSLRRSVKLVRGSWWRVFGIQLLTLALLFFVALVVEVPTSFAAVLLGGESAADWVTGDSTEASWPFLIVLGIGSVISSTITFPISAGVAALLYIDLRIRREALDLELGRAAGLPGYEGTDTGGGTGGTAQGG</sequence>
<keyword evidence="2" id="KW-0812">Transmembrane</keyword>
<evidence type="ECO:0000313" key="3">
    <source>
        <dbReference type="EMBL" id="NJQ01746.1"/>
    </source>
</evidence>
<name>A0ABX1BVP6_9ACTN</name>
<dbReference type="Proteomes" id="UP000695264">
    <property type="component" value="Unassembled WGS sequence"/>
</dbReference>
<gene>
    <name evidence="3" type="ORF">HCK00_14700</name>
</gene>
<evidence type="ECO:0000256" key="1">
    <source>
        <dbReference type="SAM" id="MobiDB-lite"/>
    </source>
</evidence>